<dbReference type="EMBL" id="UGAB01000002">
    <property type="protein sequence ID" value="STF43492.1"/>
    <property type="molecule type" value="Genomic_DNA"/>
</dbReference>
<evidence type="ECO:0000259" key="1">
    <source>
        <dbReference type="Pfam" id="PF00534"/>
    </source>
</evidence>
<dbReference type="Gene3D" id="3.40.50.2000">
    <property type="entry name" value="Glycogen Phosphorylase B"/>
    <property type="match status" value="1"/>
</dbReference>
<feature type="domain" description="Glycosyl transferase family 1" evidence="1">
    <location>
        <begin position="14"/>
        <end position="90"/>
    </location>
</feature>
<protein>
    <submittedName>
        <fullName evidence="2">Glycosyl transferase RfaG</fullName>
        <ecNumber evidence="2">2.4.1.250</ecNumber>
    </submittedName>
</protein>
<dbReference type="Proteomes" id="UP000254877">
    <property type="component" value="Unassembled WGS sequence"/>
</dbReference>
<gene>
    <name evidence="2" type="primary">mshA</name>
    <name evidence="2" type="ORF">NCTC7928_04189</name>
</gene>
<organism evidence="2 3">
    <name type="scientific">Escherichia coli</name>
    <dbReference type="NCBI Taxonomy" id="562"/>
    <lineage>
        <taxon>Bacteria</taxon>
        <taxon>Pseudomonadati</taxon>
        <taxon>Pseudomonadota</taxon>
        <taxon>Gammaproteobacteria</taxon>
        <taxon>Enterobacterales</taxon>
        <taxon>Enterobacteriaceae</taxon>
        <taxon>Escherichia</taxon>
    </lineage>
</organism>
<dbReference type="PANTHER" id="PTHR45947">
    <property type="entry name" value="SULFOQUINOVOSYL TRANSFERASE SQD2"/>
    <property type="match status" value="1"/>
</dbReference>
<dbReference type="PANTHER" id="PTHR45947:SF3">
    <property type="entry name" value="SULFOQUINOVOSYL TRANSFERASE SQD2"/>
    <property type="match status" value="1"/>
</dbReference>
<keyword evidence="2" id="KW-0808">Transferase</keyword>
<dbReference type="SUPFAM" id="SSF53756">
    <property type="entry name" value="UDP-Glycosyltransferase/glycogen phosphorylase"/>
    <property type="match status" value="1"/>
</dbReference>
<keyword evidence="2" id="KW-0328">Glycosyltransferase</keyword>
<accession>A0A376LGX9</accession>
<dbReference type="CDD" id="cd03801">
    <property type="entry name" value="GT4_PimA-like"/>
    <property type="match status" value="1"/>
</dbReference>
<name>A0A376LGX9_ECOLX</name>
<dbReference type="InterPro" id="IPR001296">
    <property type="entry name" value="Glyco_trans_1"/>
</dbReference>
<sequence>MFFIADNVFPAAPVYRVASLVVLPSENESFGMVLAEASAFSVPVVATQIGGIPEVIQNNQTGTLLPAGNKHAWMCALNDFFNDPGRFYQMARLAKQDIEERFDINKTALKILTLAKQK</sequence>
<dbReference type="Pfam" id="PF00534">
    <property type="entry name" value="Glycos_transf_1"/>
    <property type="match status" value="1"/>
</dbReference>
<evidence type="ECO:0000313" key="2">
    <source>
        <dbReference type="EMBL" id="STF43492.1"/>
    </source>
</evidence>
<dbReference type="AlphaFoldDB" id="A0A376LGX9"/>
<dbReference type="InterPro" id="IPR050194">
    <property type="entry name" value="Glycosyltransferase_grp1"/>
</dbReference>
<reference evidence="2 3" key="1">
    <citation type="submission" date="2018-06" db="EMBL/GenBank/DDBJ databases">
        <authorList>
            <consortium name="Pathogen Informatics"/>
            <person name="Doyle S."/>
        </authorList>
    </citation>
    <scope>NUCLEOTIDE SEQUENCE [LARGE SCALE GENOMIC DNA]</scope>
    <source>
        <strain evidence="2 3">NCTC7928</strain>
    </source>
</reference>
<evidence type="ECO:0000313" key="3">
    <source>
        <dbReference type="Proteomes" id="UP000254877"/>
    </source>
</evidence>
<dbReference type="EC" id="2.4.1.250" evidence="2"/>
<proteinExistence type="predicted"/>
<dbReference type="GO" id="GO:0102710">
    <property type="term" value="F:D-inositol-3-phosphate glycosyltransferase activity"/>
    <property type="evidence" value="ECO:0007669"/>
    <property type="project" value="UniProtKB-EC"/>
</dbReference>